<evidence type="ECO:0000256" key="2">
    <source>
        <dbReference type="ARBA" id="ARBA00022475"/>
    </source>
</evidence>
<dbReference type="Pfam" id="PF06738">
    <property type="entry name" value="ThrE"/>
    <property type="match status" value="1"/>
</dbReference>
<comment type="caution">
    <text evidence="7">The sequence shown here is derived from an EMBL/GenBank/DDBJ whole genome shotgun (WGS) entry which is preliminary data.</text>
</comment>
<dbReference type="GO" id="GO:0022857">
    <property type="term" value="F:transmembrane transporter activity"/>
    <property type="evidence" value="ECO:0007669"/>
    <property type="project" value="InterPro"/>
</dbReference>
<organism evidence="7 8">
    <name type="scientific">Leuconostoc lactis</name>
    <dbReference type="NCBI Taxonomy" id="1246"/>
    <lineage>
        <taxon>Bacteria</taxon>
        <taxon>Bacillati</taxon>
        <taxon>Bacillota</taxon>
        <taxon>Bacilli</taxon>
        <taxon>Lactobacillales</taxon>
        <taxon>Lactobacillaceae</taxon>
        <taxon>Leuconostoc</taxon>
    </lineage>
</organism>
<keyword evidence="2" id="KW-1003">Cell membrane</keyword>
<dbReference type="GO" id="GO:0015744">
    <property type="term" value="P:succinate transport"/>
    <property type="evidence" value="ECO:0007669"/>
    <property type="project" value="TreeGrafter"/>
</dbReference>
<keyword evidence="5" id="KW-0472">Membrane</keyword>
<comment type="similarity">
    <text evidence="6">Belongs to the ThrE exporter (TC 2.A.79) family.</text>
</comment>
<evidence type="ECO:0000256" key="1">
    <source>
        <dbReference type="ARBA" id="ARBA00004651"/>
    </source>
</evidence>
<sequence length="257" mass="27303">MATNMTNPSYSEADIINVATDAGRLLLLGGAESFRIEETVEHIGQSLGLPLTCYVTLTAVIVSANNGVQTKLVKARISGFNLRTVDHVNTLSRSLVAGQITPEEFYAGIKTLKQQVVDFPLALKVFSAGLVGMAPSLIAKGTPLDYVIMFFAGVIGYLAYILTDKKSKTPYAPEFIGGLAIGLFVLMCHGLFPQISTLSAILGAVMPLVPGLAMTNAIREIIMGDVLSGLVRAITALLVVSSLVAGVWIAFELVRFV</sequence>
<name>A0A6L7AA56_LEULA</name>
<dbReference type="PANTHER" id="PTHR34390">
    <property type="entry name" value="UPF0442 PROTEIN YJJB-RELATED"/>
    <property type="match status" value="1"/>
</dbReference>
<gene>
    <name evidence="7" type="ORF">GQS40_05305</name>
</gene>
<dbReference type="Proteomes" id="UP000478636">
    <property type="component" value="Unassembled WGS sequence"/>
</dbReference>
<evidence type="ECO:0000256" key="6">
    <source>
        <dbReference type="ARBA" id="ARBA00034125"/>
    </source>
</evidence>
<dbReference type="GO" id="GO:0005886">
    <property type="term" value="C:plasma membrane"/>
    <property type="evidence" value="ECO:0007669"/>
    <property type="project" value="UniProtKB-SubCell"/>
</dbReference>
<evidence type="ECO:0000256" key="5">
    <source>
        <dbReference type="ARBA" id="ARBA00023136"/>
    </source>
</evidence>
<evidence type="ECO:0000256" key="3">
    <source>
        <dbReference type="ARBA" id="ARBA00022692"/>
    </source>
</evidence>
<dbReference type="AlphaFoldDB" id="A0A6L7AA56"/>
<dbReference type="InterPro" id="IPR050539">
    <property type="entry name" value="ThrE_Dicarb/AminoAcid_Exp"/>
</dbReference>
<keyword evidence="3" id="KW-0812">Transmembrane</keyword>
<reference evidence="7 8" key="1">
    <citation type="submission" date="2019-12" db="EMBL/GenBank/DDBJ databases">
        <title>Complete genome sequence of Leuconostoc lactis strain AVN1 provides insights into metabolic potential.</title>
        <authorList>
            <person name="Besrour N."/>
            <person name="Najjari A."/>
            <person name="Fhoula I."/>
            <person name="Jaballah S."/>
            <person name="Klibi N."/>
            <person name="Ouzari H.I."/>
        </authorList>
    </citation>
    <scope>NUCLEOTIDE SEQUENCE [LARGE SCALE GENOMIC DNA]</scope>
    <source>
        <strain evidence="7 8">AVN1</strain>
    </source>
</reference>
<evidence type="ECO:0000313" key="8">
    <source>
        <dbReference type="Proteomes" id="UP000478636"/>
    </source>
</evidence>
<proteinExistence type="inferred from homology"/>
<evidence type="ECO:0000256" key="4">
    <source>
        <dbReference type="ARBA" id="ARBA00022989"/>
    </source>
</evidence>
<dbReference type="RefSeq" id="WP_095652597.1">
    <property type="nucleotide sequence ID" value="NZ_CP116456.1"/>
</dbReference>
<dbReference type="EMBL" id="WSZI01000013">
    <property type="protein sequence ID" value="MWN21094.1"/>
    <property type="molecule type" value="Genomic_DNA"/>
</dbReference>
<keyword evidence="4" id="KW-1133">Transmembrane helix</keyword>
<evidence type="ECO:0000313" key="7">
    <source>
        <dbReference type="EMBL" id="MWN21094.1"/>
    </source>
</evidence>
<protein>
    <submittedName>
        <fullName evidence="7">Threonine/serine exporter</fullName>
    </submittedName>
</protein>
<accession>A0A6L7AA56</accession>
<dbReference type="PANTHER" id="PTHR34390:SF2">
    <property type="entry name" value="SUCCINATE TRANSPORTER SUBUNIT YJJP-RELATED"/>
    <property type="match status" value="1"/>
</dbReference>
<comment type="subcellular location">
    <subcellularLocation>
        <location evidence="1">Cell membrane</location>
        <topology evidence="1">Multi-pass membrane protein</topology>
    </subcellularLocation>
</comment>
<dbReference type="InterPro" id="IPR010619">
    <property type="entry name" value="ThrE-like_N"/>
</dbReference>